<evidence type="ECO:0000256" key="5">
    <source>
        <dbReference type="ARBA" id="ARBA00023136"/>
    </source>
</evidence>
<dbReference type="Pfam" id="PF00892">
    <property type="entry name" value="EamA"/>
    <property type="match status" value="2"/>
</dbReference>
<protein>
    <submittedName>
        <fullName evidence="8">EamA family transporter</fullName>
    </submittedName>
</protein>
<feature type="transmembrane region" description="Helical" evidence="6">
    <location>
        <begin position="20"/>
        <end position="43"/>
    </location>
</feature>
<evidence type="ECO:0000259" key="7">
    <source>
        <dbReference type="Pfam" id="PF00892"/>
    </source>
</evidence>
<dbReference type="InterPro" id="IPR051258">
    <property type="entry name" value="Diverse_Substrate_Transporter"/>
</dbReference>
<evidence type="ECO:0000256" key="4">
    <source>
        <dbReference type="ARBA" id="ARBA00022989"/>
    </source>
</evidence>
<evidence type="ECO:0000256" key="6">
    <source>
        <dbReference type="SAM" id="Phobius"/>
    </source>
</evidence>
<dbReference type="Proteomes" id="UP000223913">
    <property type="component" value="Unassembled WGS sequence"/>
</dbReference>
<feature type="transmembrane region" description="Helical" evidence="6">
    <location>
        <begin position="145"/>
        <end position="165"/>
    </location>
</feature>
<name>A0A2D0N8Y4_FLAN2</name>
<keyword evidence="9" id="KW-1185">Reference proteome</keyword>
<dbReference type="PANTHER" id="PTHR42920:SF5">
    <property type="entry name" value="EAMA DOMAIN-CONTAINING PROTEIN"/>
    <property type="match status" value="1"/>
</dbReference>
<feature type="transmembrane region" description="Helical" evidence="6">
    <location>
        <begin position="90"/>
        <end position="113"/>
    </location>
</feature>
<organism evidence="8 9">
    <name type="scientific">Flavilitoribacter nigricans (strain ATCC 23147 / DSM 23189 / NBRC 102662 / NCIMB 1420 / SS-2)</name>
    <name type="common">Lewinella nigricans</name>
    <dbReference type="NCBI Taxonomy" id="1122177"/>
    <lineage>
        <taxon>Bacteria</taxon>
        <taxon>Pseudomonadati</taxon>
        <taxon>Bacteroidota</taxon>
        <taxon>Saprospiria</taxon>
        <taxon>Saprospirales</taxon>
        <taxon>Lewinellaceae</taxon>
        <taxon>Flavilitoribacter</taxon>
    </lineage>
</organism>
<evidence type="ECO:0000313" key="9">
    <source>
        <dbReference type="Proteomes" id="UP000223913"/>
    </source>
</evidence>
<feature type="transmembrane region" description="Helical" evidence="6">
    <location>
        <begin position="119"/>
        <end position="136"/>
    </location>
</feature>
<feature type="domain" description="EamA" evidence="7">
    <location>
        <begin position="176"/>
        <end position="308"/>
    </location>
</feature>
<feature type="transmembrane region" description="Helical" evidence="6">
    <location>
        <begin position="235"/>
        <end position="254"/>
    </location>
</feature>
<feature type="transmembrane region" description="Helical" evidence="6">
    <location>
        <begin position="202"/>
        <end position="223"/>
    </location>
</feature>
<accession>A0A2D0N8Y4</accession>
<feature type="domain" description="EamA" evidence="7">
    <location>
        <begin position="20"/>
        <end position="159"/>
    </location>
</feature>
<dbReference type="PANTHER" id="PTHR42920">
    <property type="entry name" value="OS03G0707200 PROTEIN-RELATED"/>
    <property type="match status" value="1"/>
</dbReference>
<evidence type="ECO:0000313" key="8">
    <source>
        <dbReference type="EMBL" id="PHN04972.1"/>
    </source>
</evidence>
<sequence length="314" mass="35193">MNSNTSTHQDPIVSRRQQLIAAALVFTGALCFSAKAVFIKLAYQYNIDSISLLTLRMVFSMPLFLILAWWSLRKKQSAYTEPTRREWLYIVLLGILGYYLASMLDFLGLQYIGASLERLILFVYPTMVLILSAVFLRQPIQRDQYIALTLTYVGVALAFIGGIELNEKRDLFLGGGLIFLSAFVYACYLIGSGKLLPKVGTLRFTSYAMMSACFGVLIHHGLLYQWRLFHFAPEVYQLSIVMAVLSTVLPAFMISEGIRLIGAGNAAIIGSVGPISTIILAYIFLGERLGTWQWVGATLVIAGVFWISFRKHRR</sequence>
<dbReference type="AlphaFoldDB" id="A0A2D0N8Y4"/>
<gene>
    <name evidence="8" type="ORF">CRP01_18245</name>
</gene>
<dbReference type="GO" id="GO:0005886">
    <property type="term" value="C:plasma membrane"/>
    <property type="evidence" value="ECO:0007669"/>
    <property type="project" value="UniProtKB-SubCell"/>
</dbReference>
<feature type="transmembrane region" description="Helical" evidence="6">
    <location>
        <begin position="49"/>
        <end position="70"/>
    </location>
</feature>
<dbReference type="InterPro" id="IPR000620">
    <property type="entry name" value="EamA_dom"/>
</dbReference>
<evidence type="ECO:0000256" key="1">
    <source>
        <dbReference type="ARBA" id="ARBA00004651"/>
    </source>
</evidence>
<proteinExistence type="predicted"/>
<dbReference type="OrthoDB" id="9813617at2"/>
<feature type="transmembrane region" description="Helical" evidence="6">
    <location>
        <begin position="291"/>
        <end position="309"/>
    </location>
</feature>
<keyword evidence="4 6" id="KW-1133">Transmembrane helix</keyword>
<feature type="transmembrane region" description="Helical" evidence="6">
    <location>
        <begin position="171"/>
        <end position="190"/>
    </location>
</feature>
<dbReference type="SUPFAM" id="SSF103481">
    <property type="entry name" value="Multidrug resistance efflux transporter EmrE"/>
    <property type="match status" value="2"/>
</dbReference>
<keyword evidence="5 6" id="KW-0472">Membrane</keyword>
<keyword evidence="2" id="KW-1003">Cell membrane</keyword>
<dbReference type="InterPro" id="IPR037185">
    <property type="entry name" value="EmrE-like"/>
</dbReference>
<keyword evidence="3 6" id="KW-0812">Transmembrane</keyword>
<evidence type="ECO:0000256" key="3">
    <source>
        <dbReference type="ARBA" id="ARBA00022692"/>
    </source>
</evidence>
<comment type="caution">
    <text evidence="8">The sequence shown here is derived from an EMBL/GenBank/DDBJ whole genome shotgun (WGS) entry which is preliminary data.</text>
</comment>
<dbReference type="EMBL" id="PDUD01000023">
    <property type="protein sequence ID" value="PHN04972.1"/>
    <property type="molecule type" value="Genomic_DNA"/>
</dbReference>
<comment type="subcellular location">
    <subcellularLocation>
        <location evidence="1">Cell membrane</location>
        <topology evidence="1">Multi-pass membrane protein</topology>
    </subcellularLocation>
</comment>
<reference evidence="8 9" key="1">
    <citation type="submission" date="2017-10" db="EMBL/GenBank/DDBJ databases">
        <title>The draft genome sequence of Lewinella nigricans NBRC 102662.</title>
        <authorList>
            <person name="Wang K."/>
        </authorList>
    </citation>
    <scope>NUCLEOTIDE SEQUENCE [LARGE SCALE GENOMIC DNA]</scope>
    <source>
        <strain evidence="8 9">NBRC 102662</strain>
    </source>
</reference>
<evidence type="ECO:0000256" key="2">
    <source>
        <dbReference type="ARBA" id="ARBA00022475"/>
    </source>
</evidence>
<feature type="transmembrane region" description="Helical" evidence="6">
    <location>
        <begin position="266"/>
        <end position="285"/>
    </location>
</feature>
<dbReference type="RefSeq" id="WP_099151517.1">
    <property type="nucleotide sequence ID" value="NZ_PDUD01000023.1"/>
</dbReference>